<feature type="region of interest" description="Disordered" evidence="1">
    <location>
        <begin position="81"/>
        <end position="300"/>
    </location>
</feature>
<evidence type="ECO:0000259" key="2">
    <source>
        <dbReference type="PROSITE" id="PS51504"/>
    </source>
</evidence>
<dbReference type="EMBL" id="CAXAJV020001293">
    <property type="protein sequence ID" value="CAL7944509.1"/>
    <property type="molecule type" value="Genomic_DNA"/>
</dbReference>
<comment type="caution">
    <text evidence="3">The sequence shown here is derived from an EMBL/GenBank/DDBJ whole genome shotgun (WGS) entry which is preliminary data.</text>
</comment>
<dbReference type="InterPro" id="IPR005818">
    <property type="entry name" value="Histone_H1/H5_H15"/>
</dbReference>
<dbReference type="InterPro" id="IPR036390">
    <property type="entry name" value="WH_DNA-bd_sf"/>
</dbReference>
<feature type="compositionally biased region" description="Basic residues" evidence="1">
    <location>
        <begin position="120"/>
        <end position="145"/>
    </location>
</feature>
<name>A0ABP1NTZ5_XYLVO</name>
<dbReference type="Gene3D" id="1.10.10.10">
    <property type="entry name" value="Winged helix-like DNA-binding domain superfamily/Winged helix DNA-binding domain"/>
    <property type="match status" value="1"/>
</dbReference>
<organism evidence="3 4">
    <name type="scientific">Xylocopa violacea</name>
    <name type="common">Violet carpenter bee</name>
    <name type="synonym">Apis violacea</name>
    <dbReference type="NCBI Taxonomy" id="135666"/>
    <lineage>
        <taxon>Eukaryota</taxon>
        <taxon>Metazoa</taxon>
        <taxon>Ecdysozoa</taxon>
        <taxon>Arthropoda</taxon>
        <taxon>Hexapoda</taxon>
        <taxon>Insecta</taxon>
        <taxon>Pterygota</taxon>
        <taxon>Neoptera</taxon>
        <taxon>Endopterygota</taxon>
        <taxon>Hymenoptera</taxon>
        <taxon>Apocrita</taxon>
        <taxon>Aculeata</taxon>
        <taxon>Apoidea</taxon>
        <taxon>Anthophila</taxon>
        <taxon>Apidae</taxon>
        <taxon>Xylocopa</taxon>
        <taxon>Xylocopa</taxon>
    </lineage>
</organism>
<dbReference type="Proteomes" id="UP001642520">
    <property type="component" value="Unassembled WGS sequence"/>
</dbReference>
<feature type="domain" description="H15" evidence="2">
    <location>
        <begin position="5"/>
        <end position="74"/>
    </location>
</feature>
<feature type="compositionally biased region" description="Basic and acidic residues" evidence="1">
    <location>
        <begin position="146"/>
        <end position="170"/>
    </location>
</feature>
<feature type="compositionally biased region" description="Basic and acidic residues" evidence="1">
    <location>
        <begin position="273"/>
        <end position="291"/>
    </location>
</feature>
<keyword evidence="4" id="KW-1185">Reference proteome</keyword>
<proteinExistence type="predicted"/>
<reference evidence="3 4" key="1">
    <citation type="submission" date="2024-08" db="EMBL/GenBank/DDBJ databases">
        <authorList>
            <person name="Will J Nash"/>
            <person name="Angela Man"/>
            <person name="Seanna McTaggart"/>
            <person name="Kendall Baker"/>
            <person name="Tom Barker"/>
            <person name="Leah Catchpole"/>
            <person name="Alex Durrant"/>
            <person name="Karim Gharbi"/>
            <person name="Naomi Irish"/>
            <person name="Gemy Kaithakottil"/>
            <person name="Debby Ku"/>
            <person name="Aaliyah Providence"/>
            <person name="Felix Shaw"/>
            <person name="David Swarbreck"/>
            <person name="Chris Watkins"/>
            <person name="Ann M. McCartney"/>
            <person name="Giulio Formenti"/>
            <person name="Alice Mouton"/>
            <person name="Noel Vella"/>
            <person name="Bjorn M von Reumont"/>
            <person name="Adriana Vella"/>
            <person name="Wilfried Haerty"/>
        </authorList>
    </citation>
    <scope>NUCLEOTIDE SEQUENCE [LARGE SCALE GENOMIC DNA]</scope>
</reference>
<feature type="compositionally biased region" description="Low complexity" evidence="1">
    <location>
        <begin position="245"/>
        <end position="256"/>
    </location>
</feature>
<gene>
    <name evidence="3" type="ORF">XYLVIOL_LOCUS6699</name>
</gene>
<feature type="compositionally biased region" description="Polar residues" evidence="1">
    <location>
        <begin position="103"/>
        <end position="112"/>
    </location>
</feature>
<dbReference type="InterPro" id="IPR036388">
    <property type="entry name" value="WH-like_DNA-bd_sf"/>
</dbReference>
<dbReference type="SUPFAM" id="SSF46785">
    <property type="entry name" value="Winged helix' DNA-binding domain"/>
    <property type="match status" value="1"/>
</dbReference>
<accession>A0ABP1NTZ5</accession>
<evidence type="ECO:0000313" key="4">
    <source>
        <dbReference type="Proteomes" id="UP001642520"/>
    </source>
</evidence>
<evidence type="ECO:0000313" key="3">
    <source>
        <dbReference type="EMBL" id="CAL7944509.1"/>
    </source>
</evidence>
<protein>
    <recommendedName>
        <fullName evidence="2">H15 domain-containing protein</fullName>
    </recommendedName>
</protein>
<evidence type="ECO:0000256" key="1">
    <source>
        <dbReference type="SAM" id="MobiDB-lite"/>
    </source>
</evidence>
<sequence>MVHSSNPRLMNRVLDAVAHLCEGKGSTARDVLDFLRRSSKSAPRNLTMQVRRALKHAVNAGLLRHRSGRYKALFTLNPAPVKQCTSEDNDEKPVGDTDVFDEQQASPRTNETANKEENRRKPKRQRRERRRKRSRSRSRQKRRKRNSESRKRDNDEIRKLKHRENEEASKSPRRKISNCKLGTDIASSSSKRKRSRGKSRDRTYCSDLSDCSDYASKAKVRRRSPTCQECKRDGIAKQNRRSVSRNRSPQRQQSQQLHLKHSHEDDETSKQNVNDRRSDEADQEIEKDHIPDNSGSGSTL</sequence>
<dbReference type="PROSITE" id="PS51504">
    <property type="entry name" value="H15"/>
    <property type="match status" value="1"/>
</dbReference>